<reference evidence="1 2" key="1">
    <citation type="submission" date="2022-02" db="EMBL/GenBank/DDBJ databases">
        <title>Comparative genomics of the first Antarctic Pseudomonas spp. capable of biotransforming 2,4,6-Trinitrotoluene.</title>
        <authorList>
            <person name="Cabrera M.A."/>
            <person name="Marquez S.L."/>
            <person name="Perez-Donoso J.M."/>
        </authorList>
    </citation>
    <scope>NUCLEOTIDE SEQUENCE [LARGE SCALE GENOMIC DNA]</scope>
    <source>
        <strain evidence="1 2">TNT19</strain>
    </source>
</reference>
<proteinExistence type="predicted"/>
<organism evidence="1 2">
    <name type="scientific">Pseudomonas violetae</name>
    <dbReference type="NCBI Taxonomy" id="2915813"/>
    <lineage>
        <taxon>Bacteria</taxon>
        <taxon>Pseudomonadati</taxon>
        <taxon>Pseudomonadota</taxon>
        <taxon>Gammaproteobacteria</taxon>
        <taxon>Pseudomonadales</taxon>
        <taxon>Pseudomonadaceae</taxon>
        <taxon>Pseudomonas</taxon>
    </lineage>
</organism>
<protein>
    <recommendedName>
        <fullName evidence="3">Restriction endonuclease</fullName>
    </recommendedName>
</protein>
<dbReference type="Proteomes" id="UP001299876">
    <property type="component" value="Unassembled WGS sequence"/>
</dbReference>
<dbReference type="RefSeq" id="WP_247286679.1">
    <property type="nucleotide sequence ID" value="NZ_JAKNRW010000001.1"/>
</dbReference>
<evidence type="ECO:0000313" key="2">
    <source>
        <dbReference type="Proteomes" id="UP001299876"/>
    </source>
</evidence>
<name>A0ABT0ETB6_9PSED</name>
<keyword evidence="2" id="KW-1185">Reference proteome</keyword>
<comment type="caution">
    <text evidence="1">The sequence shown here is derived from an EMBL/GenBank/DDBJ whole genome shotgun (WGS) entry which is preliminary data.</text>
</comment>
<evidence type="ECO:0008006" key="3">
    <source>
        <dbReference type="Google" id="ProtNLM"/>
    </source>
</evidence>
<gene>
    <name evidence="1" type="ORF">L9059_02025</name>
</gene>
<evidence type="ECO:0000313" key="1">
    <source>
        <dbReference type="EMBL" id="MCK1788983.1"/>
    </source>
</evidence>
<accession>A0ABT0ETB6</accession>
<dbReference type="EMBL" id="JAKNRW010000001">
    <property type="protein sequence ID" value="MCK1788983.1"/>
    <property type="molecule type" value="Genomic_DNA"/>
</dbReference>
<sequence>MSDTDEVFEILRDAKLLARRYHRLTGKPLGITGEVAEYEAARILGLELELARQAGFDATETKDGSTVRIQIKGRYLPDQRKRTGRLGSIDLKQPFDTVLLVLLDVDYNAFAMYEATREAVEILLTRPGSIARNVRGAVGIRQFQAISVQRWVRPGELSSPEPDLSKSLAGL</sequence>